<sequence length="354" mass="39665">MFAPAHRHIPGQPAYTGHNRRTHTATGSSVSSSPYNDSHHPAQQAHHFTRSSHRASPVPDHSSATDSTQSSPRTGAYSPAPSSSGSSSSAKSVRWGQSDSNQEARISPGCYSMGSLKAHPKSVLKYRTLHVANSPSLFDEITPKTAASAAIDTVLCEILTCVKNFKPPTELVFGGSIMQLAKVEENRLFIDQLCRYQRLAQRLAEIPTYGDEQLEDKHNATSCAISAAMSRMKERQITLGMKFIWTALDELHIEVRICVEGFVYPLQLDFAEDCEDGMVLVRSERNKSLIYQLQLLASFRAKLMDIPEYGNEKLEGKRRAVEDEIERNVDRMKSHQLSLYYRYQLTKPQHLTRL</sequence>
<evidence type="ECO:0000256" key="1">
    <source>
        <dbReference type="SAM" id="MobiDB-lite"/>
    </source>
</evidence>
<protein>
    <submittedName>
        <fullName evidence="2">Uncharacterized protein</fullName>
    </submittedName>
</protein>
<feature type="compositionally biased region" description="Polar residues" evidence="1">
    <location>
        <begin position="95"/>
        <end position="104"/>
    </location>
</feature>
<name>A0A0K6GAJ1_9AGAM</name>
<evidence type="ECO:0000313" key="2">
    <source>
        <dbReference type="EMBL" id="CUA75470.1"/>
    </source>
</evidence>
<proteinExistence type="predicted"/>
<dbReference type="EMBL" id="CYGV01001555">
    <property type="protein sequence ID" value="CUA75470.1"/>
    <property type="molecule type" value="Genomic_DNA"/>
</dbReference>
<keyword evidence="3" id="KW-1185">Reference proteome</keyword>
<reference evidence="2 3" key="1">
    <citation type="submission" date="2015-07" db="EMBL/GenBank/DDBJ databases">
        <authorList>
            <person name="Noorani M."/>
        </authorList>
    </citation>
    <scope>NUCLEOTIDE SEQUENCE [LARGE SCALE GENOMIC DNA]</scope>
    <source>
        <strain evidence="2">BBA 69670</strain>
    </source>
</reference>
<evidence type="ECO:0000313" key="3">
    <source>
        <dbReference type="Proteomes" id="UP000044841"/>
    </source>
</evidence>
<gene>
    <name evidence="2" type="ORF">RSOLAG22IIIB_11770</name>
</gene>
<dbReference type="Proteomes" id="UP000044841">
    <property type="component" value="Unassembled WGS sequence"/>
</dbReference>
<feature type="compositionally biased region" description="Polar residues" evidence="1">
    <location>
        <begin position="62"/>
        <end position="73"/>
    </location>
</feature>
<dbReference type="AlphaFoldDB" id="A0A0K6GAJ1"/>
<feature type="region of interest" description="Disordered" evidence="1">
    <location>
        <begin position="1"/>
        <end position="106"/>
    </location>
</feature>
<organism evidence="2 3">
    <name type="scientific">Rhizoctonia solani</name>
    <dbReference type="NCBI Taxonomy" id="456999"/>
    <lineage>
        <taxon>Eukaryota</taxon>
        <taxon>Fungi</taxon>
        <taxon>Dikarya</taxon>
        <taxon>Basidiomycota</taxon>
        <taxon>Agaricomycotina</taxon>
        <taxon>Agaricomycetes</taxon>
        <taxon>Cantharellales</taxon>
        <taxon>Ceratobasidiaceae</taxon>
        <taxon>Rhizoctonia</taxon>
    </lineage>
</organism>
<feature type="compositionally biased region" description="Polar residues" evidence="1">
    <location>
        <begin position="24"/>
        <end position="36"/>
    </location>
</feature>
<accession>A0A0K6GAJ1</accession>
<feature type="compositionally biased region" description="Low complexity" evidence="1">
    <location>
        <begin position="78"/>
        <end position="92"/>
    </location>
</feature>